<dbReference type="EMBL" id="MWQY01000023">
    <property type="protein sequence ID" value="ORC31887.1"/>
    <property type="molecule type" value="Genomic_DNA"/>
</dbReference>
<comment type="caution">
    <text evidence="1">The sequence shown here is derived from an EMBL/GenBank/DDBJ whole genome shotgun (WGS) entry which is preliminary data.</text>
</comment>
<reference evidence="1 2" key="1">
    <citation type="submission" date="2017-03" db="EMBL/GenBank/DDBJ databases">
        <title>Draft Genome sequence of Marispirochaeta sp. strain JC444.</title>
        <authorList>
            <person name="Shivani Y."/>
            <person name="Subhash Y."/>
            <person name="Sasikala C."/>
            <person name="Ramana C."/>
        </authorList>
    </citation>
    <scope>NUCLEOTIDE SEQUENCE [LARGE SCALE GENOMIC DNA]</scope>
    <source>
        <strain evidence="1 2">JC444</strain>
    </source>
</reference>
<dbReference type="PANTHER" id="PTHR46191:SF2">
    <property type="entry name" value="HALOACID DEHALOGENASE-LIKE HYDROLASE DOMAIN-CONTAINING PROTEIN 3"/>
    <property type="match status" value="1"/>
</dbReference>
<dbReference type="SFLD" id="SFLDG01129">
    <property type="entry name" value="C1.5:_HAD__Beta-PGM__Phosphata"/>
    <property type="match status" value="1"/>
</dbReference>
<keyword evidence="2" id="KW-1185">Reference proteome</keyword>
<dbReference type="AlphaFoldDB" id="A0A1Y1RU92"/>
<protein>
    <recommendedName>
        <fullName evidence="3">HAD family hydrolase</fullName>
    </recommendedName>
</protein>
<sequence>MSTVSSVDYGRHFCRYCSPLEPEPTGVPALLPDLNTVDAVLFDVYGTLVISSSGDVGTVMEDTAGDTFRSMVLREMDLLIPEDVPVDELVKEEILKDHRQKKAGGTLHPEVEIRSIWKRVLGKIYTDISSAKLSTLAEELALLHELSRNRVWPMPGSRDVLELLRGRFRIGVVSNAQFYTPLMMKHFFGESFSVFEDKLCIWSYCEDMAKPDPALFKKALVNLGGEYLAHPSRVLYVGNDMLNDIAAASSLGMRTLLFAGDRRSLRMRNSEPRVLHIQPDGIVKDFNQMAKILGIGE</sequence>
<dbReference type="InterPro" id="IPR023214">
    <property type="entry name" value="HAD_sf"/>
</dbReference>
<evidence type="ECO:0000313" key="2">
    <source>
        <dbReference type="Proteomes" id="UP000192343"/>
    </source>
</evidence>
<dbReference type="InterPro" id="IPR051828">
    <property type="entry name" value="HAD-like_hydrolase_domain"/>
</dbReference>
<gene>
    <name evidence="1" type="ORF">B4O97_16625</name>
</gene>
<accession>A0A1Y1RU92</accession>
<organism evidence="1 2">
    <name type="scientific">Marispirochaeta aestuarii</name>
    <dbReference type="NCBI Taxonomy" id="1963862"/>
    <lineage>
        <taxon>Bacteria</taxon>
        <taxon>Pseudomonadati</taxon>
        <taxon>Spirochaetota</taxon>
        <taxon>Spirochaetia</taxon>
        <taxon>Spirochaetales</taxon>
        <taxon>Spirochaetaceae</taxon>
        <taxon>Marispirochaeta</taxon>
    </lineage>
</organism>
<dbReference type="STRING" id="1963862.B4O97_16625"/>
<dbReference type="PANTHER" id="PTHR46191">
    <property type="match status" value="1"/>
</dbReference>
<dbReference type="RefSeq" id="WP_083052588.1">
    <property type="nucleotide sequence ID" value="NZ_MWQY01000023.1"/>
</dbReference>
<evidence type="ECO:0000313" key="1">
    <source>
        <dbReference type="EMBL" id="ORC31887.1"/>
    </source>
</evidence>
<dbReference type="SUPFAM" id="SSF56784">
    <property type="entry name" value="HAD-like"/>
    <property type="match status" value="1"/>
</dbReference>
<dbReference type="Gene3D" id="3.40.50.1000">
    <property type="entry name" value="HAD superfamily/HAD-like"/>
    <property type="match status" value="1"/>
</dbReference>
<dbReference type="Proteomes" id="UP000192343">
    <property type="component" value="Unassembled WGS sequence"/>
</dbReference>
<dbReference type="InterPro" id="IPR036412">
    <property type="entry name" value="HAD-like_sf"/>
</dbReference>
<dbReference type="OrthoDB" id="367448at2"/>
<dbReference type="SFLD" id="SFLDS00003">
    <property type="entry name" value="Haloacid_Dehalogenase"/>
    <property type="match status" value="1"/>
</dbReference>
<dbReference type="Pfam" id="PF00702">
    <property type="entry name" value="Hydrolase"/>
    <property type="match status" value="1"/>
</dbReference>
<evidence type="ECO:0008006" key="3">
    <source>
        <dbReference type="Google" id="ProtNLM"/>
    </source>
</evidence>
<name>A0A1Y1RU92_9SPIO</name>
<proteinExistence type="predicted"/>